<proteinExistence type="predicted"/>
<dbReference type="EMBL" id="CP060286">
    <property type="protein sequence ID" value="QNK40001.1"/>
    <property type="molecule type" value="Genomic_DNA"/>
</dbReference>
<evidence type="ECO:0000256" key="1">
    <source>
        <dbReference type="SAM" id="MobiDB-lite"/>
    </source>
</evidence>
<dbReference type="Proteomes" id="UP000515909">
    <property type="component" value="Chromosome"/>
</dbReference>
<feature type="compositionally biased region" description="Basic and acidic residues" evidence="1">
    <location>
        <begin position="209"/>
        <end position="224"/>
    </location>
</feature>
<reference evidence="2 3" key="1">
    <citation type="submission" date="2020-08" db="EMBL/GenBank/DDBJ databases">
        <title>The isolate Caproiciproducens sp. 7D4C2 produces n-caproate at mildly acidic conditions from hexoses: genome and rBOX comparison with related strains and chain-elongating bacteria.</title>
        <authorList>
            <person name="Esquivel-Elizondo S."/>
            <person name="Bagci C."/>
            <person name="Temovska M."/>
            <person name="Jeon B.S."/>
            <person name="Bessarab I."/>
            <person name="Williams R.B.H."/>
            <person name="Huson D.H."/>
            <person name="Angenent L.T."/>
        </authorList>
    </citation>
    <scope>NUCLEOTIDE SEQUENCE [LARGE SCALE GENOMIC DNA]</scope>
    <source>
        <strain evidence="2 3">7D4C2</strain>
    </source>
</reference>
<feature type="region of interest" description="Disordered" evidence="1">
    <location>
        <begin position="209"/>
        <end position="236"/>
    </location>
</feature>
<dbReference type="AlphaFoldDB" id="A0A7G8T8R0"/>
<name>A0A7G8T8R0_9FIRM</name>
<gene>
    <name evidence="2" type="ORF">HCR03_15010</name>
</gene>
<sequence length="236" mass="27526">MGDTSVELWLDRHRFSALEQEMEVQGTSLEKHLQNYLIDLYTEQVPPESQREVEKQIVEEKLREEQRARESRRFAVFRITENGAVHCFECDDCLELMQLALLVRRYQRGELKRQLECFAALFQNTVPVSDAQFEENVKARMDNTGQITGVFDINFDRQVLSGVHIMDGWKTYSMKDTGAAAYHAYRADYLPRDKRWGIFLEHLAGKEITEPSQSAEEHSRRLSEAENLTGQMTQQM</sequence>
<dbReference type="KEGG" id="cfem:HCR03_15010"/>
<evidence type="ECO:0000313" key="3">
    <source>
        <dbReference type="Proteomes" id="UP000515909"/>
    </source>
</evidence>
<evidence type="ECO:0000313" key="2">
    <source>
        <dbReference type="EMBL" id="QNK40001.1"/>
    </source>
</evidence>
<dbReference type="RefSeq" id="WP_187035149.1">
    <property type="nucleotide sequence ID" value="NZ_CP060286.1"/>
</dbReference>
<feature type="compositionally biased region" description="Polar residues" evidence="1">
    <location>
        <begin position="226"/>
        <end position="236"/>
    </location>
</feature>
<organism evidence="2 3">
    <name type="scientific">Caproicibacter fermentans</name>
    <dbReference type="NCBI Taxonomy" id="2576756"/>
    <lineage>
        <taxon>Bacteria</taxon>
        <taxon>Bacillati</taxon>
        <taxon>Bacillota</taxon>
        <taxon>Clostridia</taxon>
        <taxon>Eubacteriales</taxon>
        <taxon>Acutalibacteraceae</taxon>
        <taxon>Caproicibacter</taxon>
    </lineage>
</organism>
<accession>A0A7G8T8R0</accession>
<protein>
    <submittedName>
        <fullName evidence="2">Uncharacterized protein</fullName>
    </submittedName>
</protein>